<evidence type="ECO:0000256" key="11">
    <source>
        <dbReference type="ARBA" id="ARBA00023136"/>
    </source>
</evidence>
<evidence type="ECO:0000256" key="22">
    <source>
        <dbReference type="ARBA" id="ARBA00069713"/>
    </source>
</evidence>
<feature type="transmembrane region" description="Helical" evidence="26">
    <location>
        <begin position="145"/>
        <end position="168"/>
    </location>
</feature>
<evidence type="ECO:0000256" key="1">
    <source>
        <dbReference type="ARBA" id="ARBA00004432"/>
    </source>
</evidence>
<dbReference type="Gene3D" id="1.20.1250.20">
    <property type="entry name" value="MFS general substrate transporter like domains"/>
    <property type="match status" value="2"/>
</dbReference>
<dbReference type="GO" id="GO:0046942">
    <property type="term" value="P:carboxylic acid transport"/>
    <property type="evidence" value="ECO:0007669"/>
    <property type="project" value="UniProtKB-ARBA"/>
</dbReference>
<dbReference type="GO" id="GO:0030672">
    <property type="term" value="C:synaptic vesicle membrane"/>
    <property type="evidence" value="ECO:0007669"/>
    <property type="project" value="UniProtKB-SubCell"/>
</dbReference>
<feature type="domain" description="Major facilitator superfamily (MFS) profile" evidence="27">
    <location>
        <begin position="37"/>
        <end position="461"/>
    </location>
</feature>
<feature type="transmembrane region" description="Helical" evidence="26">
    <location>
        <begin position="400"/>
        <end position="425"/>
    </location>
</feature>
<comment type="subcellular location">
    <subcellularLocation>
        <location evidence="2">Basolateral cell membrane</location>
        <topology evidence="2">Multi-pass membrane protein</topology>
    </subcellularLocation>
    <subcellularLocation>
        <location evidence="3">Cytoplasmic vesicle</location>
        <location evidence="3">Secretory vesicle membrane</location>
        <topology evidence="3">Multi-pass membrane protein</topology>
    </subcellularLocation>
    <subcellularLocation>
        <location evidence="1">Cytoplasmic vesicle</location>
        <location evidence="1">Secretory vesicle</location>
        <location evidence="1">Synaptic vesicle membrane</location>
    </subcellularLocation>
    <subcellularLocation>
        <location evidence="4">Lysosome membrane</location>
    </subcellularLocation>
</comment>
<dbReference type="EMBL" id="JI167118">
    <property type="protein sequence ID" value="ADY42281.1"/>
    <property type="molecule type" value="mRNA"/>
</dbReference>
<comment type="catalytic activity">
    <reaction evidence="15">
        <text>2 nitrate(out) + H(+)(out) = 2 nitrate(in) + H(+)(in)</text>
        <dbReference type="Rhea" id="RHEA:71539"/>
        <dbReference type="ChEBI" id="CHEBI:15378"/>
        <dbReference type="ChEBI" id="CHEBI:17632"/>
    </reaction>
    <physiologicalReaction direction="left-to-right" evidence="15">
        <dbReference type="Rhea" id="RHEA:71540"/>
    </physiologicalReaction>
</comment>
<evidence type="ECO:0000256" key="23">
    <source>
        <dbReference type="ARBA" id="ARBA00080244"/>
    </source>
</evidence>
<organism evidence="28">
    <name type="scientific">Ascaris suum</name>
    <name type="common">Pig roundworm</name>
    <name type="synonym">Ascaris lumbricoides</name>
    <dbReference type="NCBI Taxonomy" id="6253"/>
    <lineage>
        <taxon>Eukaryota</taxon>
        <taxon>Metazoa</taxon>
        <taxon>Ecdysozoa</taxon>
        <taxon>Nematoda</taxon>
        <taxon>Chromadorea</taxon>
        <taxon>Rhabditida</taxon>
        <taxon>Spirurina</taxon>
        <taxon>Ascaridomorpha</taxon>
        <taxon>Ascaridoidea</taxon>
        <taxon>Ascarididae</taxon>
        <taxon>Ascaris</taxon>
    </lineage>
</organism>
<evidence type="ECO:0000256" key="25">
    <source>
        <dbReference type="ARBA" id="ARBA00081925"/>
    </source>
</evidence>
<keyword evidence="7 26" id="KW-0812">Transmembrane</keyword>
<evidence type="ECO:0000256" key="7">
    <source>
        <dbReference type="ARBA" id="ARBA00022692"/>
    </source>
</evidence>
<comment type="catalytic activity">
    <reaction evidence="20">
        <text>D-glucuronate(out) + H(+)(out) = D-glucuronate(in) + H(+)(in)</text>
        <dbReference type="Rhea" id="RHEA:72591"/>
        <dbReference type="ChEBI" id="CHEBI:15378"/>
        <dbReference type="ChEBI" id="CHEBI:58720"/>
    </reaction>
    <physiologicalReaction direction="left-to-right" evidence="20">
        <dbReference type="Rhea" id="RHEA:72592"/>
    </physiologicalReaction>
</comment>
<evidence type="ECO:0000256" key="12">
    <source>
        <dbReference type="ARBA" id="ARBA00023180"/>
    </source>
</evidence>
<keyword evidence="8" id="KW-0769">Symport</keyword>
<keyword evidence="9 26" id="KW-1133">Transmembrane helix</keyword>
<sequence>MYRLLPLSDDVFLDLGGEFRHELDAPASKWTLRRRHVVALLAFFGFANIYAMRANLSVAIVQMTTDTVRSINNTPIIQKPEFEEWDSVTQGVILGAFFYGYIFTQIPGGYLAHLYGGKLVYLVGVFGTAVLTMLTPPIAHMGRGMLIAARFFEGLFEGVTYPAMHVMWSHWAPFLEKTRLASFAFSGSYFGTVFAMPVSAMLGYRLGWSFIFYFFGFLALIWCAIWMKNISELPEHDSSITTDELTLLQREAMNTNTYITPWRQILTSKAVWAIIVAHFCENWGFYTMLTSLPRILEDLLDYHLEKAGFFSALPYLVMGIVLMLSGNFADVLRDRYVWSTEKTRKYFCCLGFIGQALATIAATTHASATFVMIAIIVSVGVGGLPWSAFSVNHLDLAPQYAGHLMGLSNTVATLPGMISPIIVGIIVSEHSANEWRVVFYLTAVIYALGAAVYWRWASGQHEPWALGQTPFSETFD</sequence>
<evidence type="ECO:0000256" key="5">
    <source>
        <dbReference type="ARBA" id="ARBA00022448"/>
    </source>
</evidence>
<dbReference type="InterPro" id="IPR050382">
    <property type="entry name" value="MFS_Na/Anion_cotransporter"/>
</dbReference>
<keyword evidence="12" id="KW-0325">Glycoprotein</keyword>
<evidence type="ECO:0000256" key="15">
    <source>
        <dbReference type="ARBA" id="ARBA00050101"/>
    </source>
</evidence>
<evidence type="ECO:0000256" key="13">
    <source>
        <dbReference type="ARBA" id="ARBA00023228"/>
    </source>
</evidence>
<reference evidence="28" key="1">
    <citation type="journal article" date="2011" name="Genome Res.">
        <title>Deep small RNA sequencing from the nematode Ascaris reveals conservation, functional diversification, and novel developmental profiles.</title>
        <authorList>
            <person name="Wang J."/>
            <person name="Czech B."/>
            <person name="Crunk A."/>
            <person name="Wallace A."/>
            <person name="Mitreva M."/>
            <person name="Hannon G.J."/>
            <person name="Davis R.E."/>
        </authorList>
    </citation>
    <scope>NUCLEOTIDE SEQUENCE</scope>
</reference>
<feature type="transmembrane region" description="Helical" evidence="26">
    <location>
        <begin position="92"/>
        <end position="112"/>
    </location>
</feature>
<comment type="function">
    <text evidence="21">Receptor for CM101, a polysaccharide produced by group B Streptococcus with antipathoangiogenic properties.</text>
</comment>
<evidence type="ECO:0000256" key="3">
    <source>
        <dbReference type="ARBA" id="ARBA00004638"/>
    </source>
</evidence>
<dbReference type="AlphaFoldDB" id="F1KWM7"/>
<dbReference type="PANTHER" id="PTHR11662">
    <property type="entry name" value="SOLUTE CARRIER FAMILY 17"/>
    <property type="match status" value="1"/>
</dbReference>
<keyword evidence="13" id="KW-0458">Lysosome</keyword>
<dbReference type="CDD" id="cd17318">
    <property type="entry name" value="MFS_SLC17"/>
    <property type="match status" value="1"/>
</dbReference>
<evidence type="ECO:0000256" key="10">
    <source>
        <dbReference type="ARBA" id="ARBA00023018"/>
    </source>
</evidence>
<evidence type="ECO:0000256" key="8">
    <source>
        <dbReference type="ARBA" id="ARBA00022847"/>
    </source>
</evidence>
<evidence type="ECO:0000256" key="18">
    <source>
        <dbReference type="ARBA" id="ARBA00051403"/>
    </source>
</evidence>
<dbReference type="FunFam" id="1.20.1250.20:FF:000067">
    <property type="entry name" value="sialin isoform X2"/>
    <property type="match status" value="1"/>
</dbReference>
<evidence type="ECO:0000256" key="17">
    <source>
        <dbReference type="ARBA" id="ARBA00050625"/>
    </source>
</evidence>
<feature type="transmembrane region" description="Helical" evidence="26">
    <location>
        <begin position="270"/>
        <end position="289"/>
    </location>
</feature>
<feature type="transmembrane region" description="Helical" evidence="26">
    <location>
        <begin position="210"/>
        <end position="227"/>
    </location>
</feature>
<comment type="catalytic activity">
    <reaction evidence="17">
        <text>N-acetylneuraminate(in) + H(+)(in) = N-acetylneuraminate(out) + H(+)(out)</text>
        <dbReference type="Rhea" id="RHEA:28987"/>
        <dbReference type="ChEBI" id="CHEBI:15378"/>
        <dbReference type="ChEBI" id="CHEBI:35418"/>
    </reaction>
    <physiologicalReaction direction="right-to-left" evidence="17">
        <dbReference type="Rhea" id="RHEA:28989"/>
    </physiologicalReaction>
</comment>
<evidence type="ECO:0000256" key="2">
    <source>
        <dbReference type="ARBA" id="ARBA00004554"/>
    </source>
</evidence>
<keyword evidence="10" id="KW-0770">Synapse</keyword>
<evidence type="ECO:0000256" key="21">
    <source>
        <dbReference type="ARBA" id="ARBA00056891"/>
    </source>
</evidence>
<comment type="catalytic activity">
    <reaction evidence="19">
        <text>L-glutamate(out) = L-glutamate(in)</text>
        <dbReference type="Rhea" id="RHEA:66336"/>
        <dbReference type="ChEBI" id="CHEBI:29985"/>
    </reaction>
    <physiologicalReaction direction="left-to-right" evidence="19">
        <dbReference type="Rhea" id="RHEA:66337"/>
    </physiologicalReaction>
</comment>
<evidence type="ECO:0000313" key="28">
    <source>
        <dbReference type="EMBL" id="ADY42281.1"/>
    </source>
</evidence>
<dbReference type="Pfam" id="PF07690">
    <property type="entry name" value="MFS_1"/>
    <property type="match status" value="1"/>
</dbReference>
<evidence type="ECO:0000256" key="4">
    <source>
        <dbReference type="ARBA" id="ARBA00004656"/>
    </source>
</evidence>
<feature type="transmembrane region" description="Helical" evidence="26">
    <location>
        <begin position="309"/>
        <end position="329"/>
    </location>
</feature>
<comment type="catalytic activity">
    <reaction evidence="18">
        <text>N-acetyl-L-aspartyl-L-glutamate(out) = N-acetyl-L-aspartyl-L-glutamate(in)</text>
        <dbReference type="Rhea" id="RHEA:72599"/>
        <dbReference type="ChEBI" id="CHEBI:76931"/>
    </reaction>
    <physiologicalReaction direction="left-to-right" evidence="18">
        <dbReference type="Rhea" id="RHEA:72600"/>
    </physiologicalReaction>
</comment>
<evidence type="ECO:0000256" key="9">
    <source>
        <dbReference type="ARBA" id="ARBA00022989"/>
    </source>
</evidence>
<keyword evidence="11 26" id="KW-0472">Membrane</keyword>
<dbReference type="PROSITE" id="PS50850">
    <property type="entry name" value="MFS"/>
    <property type="match status" value="1"/>
</dbReference>
<dbReference type="GO" id="GO:0015293">
    <property type="term" value="F:symporter activity"/>
    <property type="evidence" value="ECO:0007669"/>
    <property type="project" value="UniProtKB-KW"/>
</dbReference>
<dbReference type="GO" id="GO:0006820">
    <property type="term" value="P:monoatomic anion transport"/>
    <property type="evidence" value="ECO:0007669"/>
    <property type="project" value="TreeGrafter"/>
</dbReference>
<evidence type="ECO:0000256" key="16">
    <source>
        <dbReference type="ARBA" id="ARBA00050554"/>
    </source>
</evidence>
<dbReference type="PANTHER" id="PTHR11662:SF455">
    <property type="entry name" value="GH23975P"/>
    <property type="match status" value="1"/>
</dbReference>
<keyword evidence="14" id="KW-0968">Cytoplasmic vesicle</keyword>
<evidence type="ECO:0000256" key="6">
    <source>
        <dbReference type="ARBA" id="ARBA00022475"/>
    </source>
</evidence>
<name>F1KWM7_ASCSU</name>
<dbReference type="InterPro" id="IPR020846">
    <property type="entry name" value="MFS_dom"/>
</dbReference>
<feature type="transmembrane region" description="Helical" evidence="26">
    <location>
        <begin position="37"/>
        <end position="56"/>
    </location>
</feature>
<dbReference type="GO" id="GO:0016323">
    <property type="term" value="C:basolateral plasma membrane"/>
    <property type="evidence" value="ECO:0007669"/>
    <property type="project" value="UniProtKB-SubCell"/>
</dbReference>
<dbReference type="FunFam" id="1.20.1250.20:FF:000003">
    <property type="entry name" value="Solute carrier family 17 member 3"/>
    <property type="match status" value="1"/>
</dbReference>
<dbReference type="SUPFAM" id="SSF103473">
    <property type="entry name" value="MFS general substrate transporter"/>
    <property type="match status" value="1"/>
</dbReference>
<feature type="transmembrane region" description="Helical" evidence="26">
    <location>
        <begin position="119"/>
        <end position="139"/>
    </location>
</feature>
<feature type="transmembrane region" description="Helical" evidence="26">
    <location>
        <begin position="350"/>
        <end position="380"/>
    </location>
</feature>
<evidence type="ECO:0000256" key="19">
    <source>
        <dbReference type="ARBA" id="ARBA00051447"/>
    </source>
</evidence>
<protein>
    <recommendedName>
        <fullName evidence="22">Sialin</fullName>
    </recommendedName>
    <alternativeName>
        <fullName evidence="25">H(+)/nitrate cotransporter</fullName>
    </alternativeName>
    <alternativeName>
        <fullName evidence="23">H(+)/sialic acid cotransporter</fullName>
    </alternativeName>
    <alternativeName>
        <fullName evidence="24">Vesicular excitatory amino acid transporter</fullName>
    </alternativeName>
</protein>
<comment type="catalytic activity">
    <reaction evidence="16">
        <text>L-aspartate(out) = L-aspartate(in)</text>
        <dbReference type="Rhea" id="RHEA:66332"/>
        <dbReference type="ChEBI" id="CHEBI:29991"/>
    </reaction>
    <physiologicalReaction direction="left-to-right" evidence="16">
        <dbReference type="Rhea" id="RHEA:66333"/>
    </physiologicalReaction>
</comment>
<dbReference type="GO" id="GO:0005765">
    <property type="term" value="C:lysosomal membrane"/>
    <property type="evidence" value="ECO:0007669"/>
    <property type="project" value="UniProtKB-SubCell"/>
</dbReference>
<keyword evidence="6" id="KW-1003">Cell membrane</keyword>
<keyword evidence="5" id="KW-0813">Transport</keyword>
<dbReference type="InterPro" id="IPR036259">
    <property type="entry name" value="MFS_trans_sf"/>
</dbReference>
<feature type="transmembrane region" description="Helical" evidence="26">
    <location>
        <begin position="180"/>
        <end position="204"/>
    </location>
</feature>
<evidence type="ECO:0000256" key="24">
    <source>
        <dbReference type="ARBA" id="ARBA00081195"/>
    </source>
</evidence>
<evidence type="ECO:0000256" key="26">
    <source>
        <dbReference type="SAM" id="Phobius"/>
    </source>
</evidence>
<dbReference type="InterPro" id="IPR011701">
    <property type="entry name" value="MFS"/>
</dbReference>
<evidence type="ECO:0000256" key="14">
    <source>
        <dbReference type="ARBA" id="ARBA00023329"/>
    </source>
</evidence>
<accession>F1KWM7</accession>
<evidence type="ECO:0000259" key="27">
    <source>
        <dbReference type="PROSITE" id="PS50850"/>
    </source>
</evidence>
<feature type="transmembrane region" description="Helical" evidence="26">
    <location>
        <begin position="437"/>
        <end position="456"/>
    </location>
</feature>
<evidence type="ECO:0000256" key="20">
    <source>
        <dbReference type="ARBA" id="ARBA00051612"/>
    </source>
</evidence>
<proteinExistence type="evidence at transcript level"/>